<reference evidence="2" key="1">
    <citation type="submission" date="2022-02" db="EMBL/GenBank/DDBJ databases">
        <authorList>
            <person name="King R."/>
        </authorList>
    </citation>
    <scope>NUCLEOTIDE SEQUENCE</scope>
</reference>
<dbReference type="EMBL" id="OU899034">
    <property type="protein sequence ID" value="CAH1707826.1"/>
    <property type="molecule type" value="Genomic_DNA"/>
</dbReference>
<accession>A0A9P0NBC0</accession>
<keyword evidence="1" id="KW-0472">Membrane</keyword>
<protein>
    <submittedName>
        <fullName evidence="2">Uncharacterized protein</fullName>
    </submittedName>
</protein>
<reference evidence="2" key="2">
    <citation type="submission" date="2022-10" db="EMBL/GenBank/DDBJ databases">
        <authorList>
            <consortium name="ENA_rothamsted_submissions"/>
            <consortium name="culmorum"/>
            <person name="King R."/>
        </authorList>
    </citation>
    <scope>NUCLEOTIDE SEQUENCE</scope>
</reference>
<evidence type="ECO:0000256" key="1">
    <source>
        <dbReference type="SAM" id="Phobius"/>
    </source>
</evidence>
<keyword evidence="3" id="KW-1185">Reference proteome</keyword>
<gene>
    <name evidence="2" type="ORF">APHIGO_LOCUS171</name>
</gene>
<evidence type="ECO:0000313" key="3">
    <source>
        <dbReference type="Proteomes" id="UP001154329"/>
    </source>
</evidence>
<name>A0A9P0NBC0_APHGO</name>
<dbReference type="AlphaFoldDB" id="A0A9P0NBC0"/>
<proteinExistence type="predicted"/>
<sequence length="126" mass="15004">MKKFARTGYAPRAEYECIKNIIRLYIYSMNTAKFSLYIQYNNVVSRTTCGIMCTVYPINHIYLMCINALYNVCPQTVFIRIPGQILQRRVSIHIRVYIYYIFISIVVFFWSEITFRTSLDMQSHLI</sequence>
<keyword evidence="1" id="KW-1133">Transmembrane helix</keyword>
<keyword evidence="1" id="KW-0812">Transmembrane</keyword>
<dbReference type="Proteomes" id="UP001154329">
    <property type="component" value="Chromosome 1"/>
</dbReference>
<feature type="transmembrane region" description="Helical" evidence="1">
    <location>
        <begin position="96"/>
        <end position="115"/>
    </location>
</feature>
<evidence type="ECO:0000313" key="2">
    <source>
        <dbReference type="EMBL" id="CAH1707826.1"/>
    </source>
</evidence>
<organism evidence="2 3">
    <name type="scientific">Aphis gossypii</name>
    <name type="common">Cotton aphid</name>
    <dbReference type="NCBI Taxonomy" id="80765"/>
    <lineage>
        <taxon>Eukaryota</taxon>
        <taxon>Metazoa</taxon>
        <taxon>Ecdysozoa</taxon>
        <taxon>Arthropoda</taxon>
        <taxon>Hexapoda</taxon>
        <taxon>Insecta</taxon>
        <taxon>Pterygota</taxon>
        <taxon>Neoptera</taxon>
        <taxon>Paraneoptera</taxon>
        <taxon>Hemiptera</taxon>
        <taxon>Sternorrhyncha</taxon>
        <taxon>Aphidomorpha</taxon>
        <taxon>Aphidoidea</taxon>
        <taxon>Aphididae</taxon>
        <taxon>Aphidini</taxon>
        <taxon>Aphis</taxon>
        <taxon>Aphis</taxon>
    </lineage>
</organism>